<name>A0A2K9NQT7_BACTC</name>
<keyword evidence="1" id="KW-0175">Coiled coil</keyword>
<dbReference type="RefSeq" id="WP_102242419.1">
    <property type="nucleotide sequence ID" value="NZ_CP025704.1"/>
</dbReference>
<feature type="transmembrane region" description="Helical" evidence="2">
    <location>
        <begin position="122"/>
        <end position="142"/>
    </location>
</feature>
<organism evidence="3 4">
    <name type="scientific">Bacteriovorax stolpii</name>
    <name type="common">Bdellovibrio stolpii</name>
    <dbReference type="NCBI Taxonomy" id="960"/>
    <lineage>
        <taxon>Bacteria</taxon>
        <taxon>Pseudomonadati</taxon>
        <taxon>Bdellovibrionota</taxon>
        <taxon>Bacteriovoracia</taxon>
        <taxon>Bacteriovoracales</taxon>
        <taxon>Bacteriovoracaceae</taxon>
        <taxon>Bacteriovorax</taxon>
    </lineage>
</organism>
<dbReference type="EMBL" id="CP025704">
    <property type="protein sequence ID" value="AUN97124.1"/>
    <property type="molecule type" value="Genomic_DNA"/>
</dbReference>
<feature type="transmembrane region" description="Helical" evidence="2">
    <location>
        <begin position="55"/>
        <end position="74"/>
    </location>
</feature>
<keyword evidence="4" id="KW-1185">Reference proteome</keyword>
<evidence type="ECO:0000256" key="1">
    <source>
        <dbReference type="SAM" id="Coils"/>
    </source>
</evidence>
<feature type="coiled-coil region" evidence="1">
    <location>
        <begin position="96"/>
        <end position="123"/>
    </location>
</feature>
<keyword evidence="2" id="KW-0472">Membrane</keyword>
<keyword evidence="2" id="KW-1133">Transmembrane helix</keyword>
<protein>
    <submittedName>
        <fullName evidence="3">Uncharacterized protein</fullName>
    </submittedName>
</protein>
<dbReference type="AlphaFoldDB" id="A0A2K9NQT7"/>
<evidence type="ECO:0000313" key="3">
    <source>
        <dbReference type="EMBL" id="AUN97124.1"/>
    </source>
</evidence>
<dbReference type="KEGG" id="bsto:C0V70_03170"/>
<keyword evidence="2" id="KW-0812">Transmembrane</keyword>
<evidence type="ECO:0000313" key="4">
    <source>
        <dbReference type="Proteomes" id="UP000235584"/>
    </source>
</evidence>
<gene>
    <name evidence="3" type="ORF">C0V70_03170</name>
</gene>
<evidence type="ECO:0000256" key="2">
    <source>
        <dbReference type="SAM" id="Phobius"/>
    </source>
</evidence>
<proteinExistence type="predicted"/>
<sequence length="712" mass="74582">MMVDFSYKGALLQSVQAETVKTEAIKDKDLMGTLTMTAVGTIASRLYSYKMTTDVMLAAAGGAAFIAGEVLAYLKLKEVMKGMEQEITRDKNGNINQEQIAALERLKKSYEEAKKTANTKKMLQMAAAAAFAAAGVAAYTMAAGDMTALTTCTSGIGTALSTVSGPVTATCEGLLAGTYTAAEGARCMTEVGTCTAAITKYQQSLMTYEMARQASGPSAQGLATTTTQGKALQGELSALSGSCTTYTQAANGPLQGACQPLVPNNDIGTSGGAGVWVNNSVKDLPPILKEYYMQNRMDAKTMASVIEKNKSHLSSYFEKAFNVIFPPAQAELFSAMGIASSAAITFLLATSATLGPSIDMFLLIPQKRAIAWGVLAGLTFAATSATDNVISQIDANIKKIDTILQSMRSLTLGANTTQIAAKQPMIQTTVKPNSNLAISGANYEEVDLSQAGNGTVLPCYTGSDPKNCKSFDESVKNLPSFNGLNADSQMQLSNILKNANGFNGTSKISKGSLEGASNLAGQANALKNALDKAQKNAADRLLKQKSKINLAQQAKALSDSIEKGVNDALKKSNSTASGMYASMYGGRSGAAAVGSSTASNDDKKVEDLKKAPAAGAGVVDISGAGASGEKVDLGLSGVTDNSKTMTPEELAAFNEAQKNAGSTMDDYDLKQAEISKDSSTSIFELISNRYQRTGYQRLFEKVKTQDPTKAKE</sequence>
<dbReference type="Proteomes" id="UP000235584">
    <property type="component" value="Chromosome"/>
</dbReference>
<reference evidence="3 4" key="1">
    <citation type="submission" date="2018-01" db="EMBL/GenBank/DDBJ databases">
        <title>Complete genome sequence of Bacteriovorax stolpii DSM12778.</title>
        <authorList>
            <person name="Tang B."/>
            <person name="Chang J."/>
        </authorList>
    </citation>
    <scope>NUCLEOTIDE SEQUENCE [LARGE SCALE GENOMIC DNA]</scope>
    <source>
        <strain evidence="3 4">DSM 12778</strain>
    </source>
</reference>
<accession>A0A2K9NQT7</accession>